<dbReference type="Proteomes" id="UP000639396">
    <property type="component" value="Unassembled WGS sequence"/>
</dbReference>
<sequence>MLSALLVDDHPHLVEHLSTVIPWAELGVAQVHTGCSGDEALETIRNNRIDILVTDIRMPGMDGLQLIGQARELRPEIGCILLSGYGEFQYAQKAIELQAFRYLLKPVRPDEFISVILELTGGRGRTSDAGKGQAAELRPADKHEVQRRLVDSVHDYVRLHIGGDLTLAVIAEHVYLHPVYLSKVYKEITGTNMSEFILDARMAKARELLKQSGLRIYEIGEAVGYRSTQHFIAEFKKYAGLTPKQFRETAD</sequence>
<feature type="domain" description="Response regulatory" evidence="10">
    <location>
        <begin position="3"/>
        <end position="120"/>
    </location>
</feature>
<dbReference type="GO" id="GO:0003700">
    <property type="term" value="F:DNA-binding transcription factor activity"/>
    <property type="evidence" value="ECO:0007669"/>
    <property type="project" value="InterPro"/>
</dbReference>
<keyword evidence="2" id="KW-0963">Cytoplasm</keyword>
<dbReference type="InterPro" id="IPR001789">
    <property type="entry name" value="Sig_transdc_resp-reg_receiver"/>
</dbReference>
<dbReference type="PROSITE" id="PS00041">
    <property type="entry name" value="HTH_ARAC_FAMILY_1"/>
    <property type="match status" value="1"/>
</dbReference>
<dbReference type="Gene3D" id="3.40.50.2300">
    <property type="match status" value="1"/>
</dbReference>
<evidence type="ECO:0000256" key="2">
    <source>
        <dbReference type="ARBA" id="ARBA00022490"/>
    </source>
</evidence>
<dbReference type="Pfam" id="PF00072">
    <property type="entry name" value="Response_reg"/>
    <property type="match status" value="1"/>
</dbReference>
<dbReference type="Gene3D" id="1.10.10.60">
    <property type="entry name" value="Homeodomain-like"/>
    <property type="match status" value="2"/>
</dbReference>
<evidence type="ECO:0000256" key="7">
    <source>
        <dbReference type="ARBA" id="ARBA00023163"/>
    </source>
</evidence>
<dbReference type="Pfam" id="PF12833">
    <property type="entry name" value="HTH_18"/>
    <property type="match status" value="1"/>
</dbReference>
<dbReference type="PROSITE" id="PS01124">
    <property type="entry name" value="HTH_ARAC_FAMILY_2"/>
    <property type="match status" value="1"/>
</dbReference>
<evidence type="ECO:0000256" key="5">
    <source>
        <dbReference type="ARBA" id="ARBA00023015"/>
    </source>
</evidence>
<keyword evidence="12" id="KW-1185">Reference proteome</keyword>
<dbReference type="SMART" id="SM00342">
    <property type="entry name" value="HTH_ARAC"/>
    <property type="match status" value="1"/>
</dbReference>
<name>A0A927H1S2_9BACL</name>
<dbReference type="RefSeq" id="WP_190930693.1">
    <property type="nucleotide sequence ID" value="NZ_JACXJA010000037.1"/>
</dbReference>
<dbReference type="PRINTS" id="PR00032">
    <property type="entry name" value="HTHARAC"/>
</dbReference>
<proteinExistence type="predicted"/>
<dbReference type="SUPFAM" id="SSF46689">
    <property type="entry name" value="Homeodomain-like"/>
    <property type="match status" value="2"/>
</dbReference>
<dbReference type="AlphaFoldDB" id="A0A927H1S2"/>
<reference evidence="11" key="1">
    <citation type="submission" date="2020-09" db="EMBL/GenBank/DDBJ databases">
        <title>A novel bacterium of genus Paenibacillus, isolated from South China Sea.</title>
        <authorList>
            <person name="Huang H."/>
            <person name="Mo K."/>
            <person name="Hu Y."/>
        </authorList>
    </citation>
    <scope>NUCLEOTIDE SEQUENCE</scope>
    <source>
        <strain evidence="11">IB182363</strain>
    </source>
</reference>
<accession>A0A927H1S2</accession>
<dbReference type="SMART" id="SM00448">
    <property type="entry name" value="REC"/>
    <property type="match status" value="1"/>
</dbReference>
<dbReference type="EMBL" id="JACXJA010000037">
    <property type="protein sequence ID" value="MBD2865070.1"/>
    <property type="molecule type" value="Genomic_DNA"/>
</dbReference>
<dbReference type="InterPro" id="IPR051552">
    <property type="entry name" value="HptR"/>
</dbReference>
<dbReference type="InterPro" id="IPR009057">
    <property type="entry name" value="Homeodomain-like_sf"/>
</dbReference>
<dbReference type="CDD" id="cd17536">
    <property type="entry name" value="REC_YesN-like"/>
    <property type="match status" value="1"/>
</dbReference>
<evidence type="ECO:0000259" key="9">
    <source>
        <dbReference type="PROSITE" id="PS01124"/>
    </source>
</evidence>
<dbReference type="InterPro" id="IPR011006">
    <property type="entry name" value="CheY-like_superfamily"/>
</dbReference>
<evidence type="ECO:0000256" key="4">
    <source>
        <dbReference type="ARBA" id="ARBA00023012"/>
    </source>
</evidence>
<evidence type="ECO:0000313" key="12">
    <source>
        <dbReference type="Proteomes" id="UP000639396"/>
    </source>
</evidence>
<feature type="modified residue" description="4-aspartylphosphate" evidence="8">
    <location>
        <position position="55"/>
    </location>
</feature>
<feature type="domain" description="HTH araC/xylS-type" evidence="9">
    <location>
        <begin position="151"/>
        <end position="249"/>
    </location>
</feature>
<dbReference type="GO" id="GO:0005737">
    <property type="term" value="C:cytoplasm"/>
    <property type="evidence" value="ECO:0007669"/>
    <property type="project" value="UniProtKB-SubCell"/>
</dbReference>
<keyword evidence="3 8" id="KW-0597">Phosphoprotein</keyword>
<comment type="subcellular location">
    <subcellularLocation>
        <location evidence="1">Cytoplasm</location>
    </subcellularLocation>
</comment>
<dbReference type="InterPro" id="IPR018062">
    <property type="entry name" value="HTH_AraC-typ_CS"/>
</dbReference>
<dbReference type="PANTHER" id="PTHR42713:SF3">
    <property type="entry name" value="TRANSCRIPTIONAL REGULATORY PROTEIN HPTR"/>
    <property type="match status" value="1"/>
</dbReference>
<keyword evidence="6" id="KW-0238">DNA-binding</keyword>
<evidence type="ECO:0000256" key="1">
    <source>
        <dbReference type="ARBA" id="ARBA00004496"/>
    </source>
</evidence>
<keyword evidence="5" id="KW-0805">Transcription regulation</keyword>
<keyword evidence="4" id="KW-0902">Two-component regulatory system</keyword>
<dbReference type="SUPFAM" id="SSF52172">
    <property type="entry name" value="CheY-like"/>
    <property type="match status" value="1"/>
</dbReference>
<evidence type="ECO:0000259" key="10">
    <source>
        <dbReference type="PROSITE" id="PS50110"/>
    </source>
</evidence>
<evidence type="ECO:0000256" key="8">
    <source>
        <dbReference type="PROSITE-ProRule" id="PRU00169"/>
    </source>
</evidence>
<gene>
    <name evidence="11" type="ORF">IDH45_24115</name>
</gene>
<evidence type="ECO:0000256" key="3">
    <source>
        <dbReference type="ARBA" id="ARBA00022553"/>
    </source>
</evidence>
<dbReference type="InterPro" id="IPR018060">
    <property type="entry name" value="HTH_AraC"/>
</dbReference>
<dbReference type="InterPro" id="IPR020449">
    <property type="entry name" value="Tscrpt_reg_AraC-type_HTH"/>
</dbReference>
<dbReference type="GO" id="GO:0000160">
    <property type="term" value="P:phosphorelay signal transduction system"/>
    <property type="evidence" value="ECO:0007669"/>
    <property type="project" value="UniProtKB-KW"/>
</dbReference>
<dbReference type="GO" id="GO:0043565">
    <property type="term" value="F:sequence-specific DNA binding"/>
    <property type="evidence" value="ECO:0007669"/>
    <property type="project" value="InterPro"/>
</dbReference>
<evidence type="ECO:0000313" key="11">
    <source>
        <dbReference type="EMBL" id="MBD2865070.1"/>
    </source>
</evidence>
<dbReference type="PANTHER" id="PTHR42713">
    <property type="entry name" value="HISTIDINE KINASE-RELATED"/>
    <property type="match status" value="1"/>
</dbReference>
<comment type="caution">
    <text evidence="11">The sequence shown here is derived from an EMBL/GenBank/DDBJ whole genome shotgun (WGS) entry which is preliminary data.</text>
</comment>
<protein>
    <submittedName>
        <fullName evidence="11">Response regulator</fullName>
    </submittedName>
</protein>
<organism evidence="11 12">
    <name type="scientific">Paenibacillus oceani</name>
    <dbReference type="NCBI Taxonomy" id="2772510"/>
    <lineage>
        <taxon>Bacteria</taxon>
        <taxon>Bacillati</taxon>
        <taxon>Bacillota</taxon>
        <taxon>Bacilli</taxon>
        <taxon>Bacillales</taxon>
        <taxon>Paenibacillaceae</taxon>
        <taxon>Paenibacillus</taxon>
    </lineage>
</organism>
<keyword evidence="7" id="KW-0804">Transcription</keyword>
<dbReference type="PROSITE" id="PS50110">
    <property type="entry name" value="RESPONSE_REGULATORY"/>
    <property type="match status" value="1"/>
</dbReference>
<evidence type="ECO:0000256" key="6">
    <source>
        <dbReference type="ARBA" id="ARBA00023125"/>
    </source>
</evidence>